<dbReference type="Pfam" id="PF07277">
    <property type="entry name" value="SapC"/>
    <property type="match status" value="1"/>
</dbReference>
<reference evidence="1 2" key="1">
    <citation type="submission" date="2020-07" db="EMBL/GenBank/DDBJ databases">
        <authorList>
            <person name="Li M."/>
        </authorList>
    </citation>
    <scope>NUCLEOTIDE SEQUENCE [LARGE SCALE GENOMIC DNA]</scope>
    <source>
        <strain evidence="1 2">DSM 23284</strain>
    </source>
</reference>
<dbReference type="EMBL" id="JACEON010000012">
    <property type="protein sequence ID" value="MBA4612649.1"/>
    <property type="molecule type" value="Genomic_DNA"/>
</dbReference>
<evidence type="ECO:0000313" key="1">
    <source>
        <dbReference type="EMBL" id="MBA4612649.1"/>
    </source>
</evidence>
<keyword evidence="2" id="KW-1185">Reference proteome</keyword>
<name>A0A838XMZ6_9HYPH</name>
<dbReference type="RefSeq" id="WP_181760837.1">
    <property type="nucleotide sequence ID" value="NZ_BMCR01000003.1"/>
</dbReference>
<proteinExistence type="predicted"/>
<dbReference type="InterPro" id="IPR010836">
    <property type="entry name" value="SapC"/>
</dbReference>
<accession>A0A838XMZ6</accession>
<dbReference type="AlphaFoldDB" id="A0A838XMZ6"/>
<organism evidence="1 2">
    <name type="scientific">Stappia taiwanensis</name>
    <dbReference type="NCBI Taxonomy" id="992267"/>
    <lineage>
        <taxon>Bacteria</taxon>
        <taxon>Pseudomonadati</taxon>
        <taxon>Pseudomonadota</taxon>
        <taxon>Alphaproteobacteria</taxon>
        <taxon>Hyphomicrobiales</taxon>
        <taxon>Stappiaceae</taxon>
        <taxon>Stappia</taxon>
    </lineage>
</organism>
<gene>
    <name evidence="1" type="ORF">H1W37_13360</name>
</gene>
<sequence length="258" mass="28095">MTQPSADNGATRADGAGPSGLPLFYQAPEPVRADRHGDLSLDTRPNFDFARGCHAVPINAVEFAPAARHYPIVFAANTTPPAAIAVLGLRRDQNLFVDADGAWKDDVYVPSYVRRYPFILARNDASTEFALCIDARSGKLSKDGDTALFENGEPTEATRKALDFCGAYQREARESEAVLAKLAEHDLLVPNEGRFTLPSGEVLTVADFQIVDENRLNALSDEAFLDLRKAGALSAIYCHLISMRNWPDLMRQIAASAA</sequence>
<protein>
    <submittedName>
        <fullName evidence="1">SapC family protein</fullName>
    </submittedName>
</protein>
<comment type="caution">
    <text evidence="1">The sequence shown here is derived from an EMBL/GenBank/DDBJ whole genome shotgun (WGS) entry which is preliminary data.</text>
</comment>
<evidence type="ECO:0000313" key="2">
    <source>
        <dbReference type="Proteomes" id="UP000559404"/>
    </source>
</evidence>
<reference evidence="1 2" key="2">
    <citation type="submission" date="2020-08" db="EMBL/GenBank/DDBJ databases">
        <title>Stappia taiwanensis sp. nov., isolated from a coastal thermal spring.</title>
        <authorList>
            <person name="Kampfer P."/>
        </authorList>
    </citation>
    <scope>NUCLEOTIDE SEQUENCE [LARGE SCALE GENOMIC DNA]</scope>
    <source>
        <strain evidence="1 2">DSM 23284</strain>
    </source>
</reference>
<dbReference type="Proteomes" id="UP000559404">
    <property type="component" value="Unassembled WGS sequence"/>
</dbReference>